<accession>A0A2P6RYF5</accession>
<name>A0A2P6RYF5_ROSCH</name>
<evidence type="ECO:0000313" key="3">
    <source>
        <dbReference type="Proteomes" id="UP000238479"/>
    </source>
</evidence>
<dbReference type="Pfam" id="PF13966">
    <property type="entry name" value="zf-RVT"/>
    <property type="match status" value="1"/>
</dbReference>
<keyword evidence="2" id="KW-0695">RNA-directed DNA polymerase</keyword>
<proteinExistence type="predicted"/>
<evidence type="ECO:0000313" key="2">
    <source>
        <dbReference type="EMBL" id="PRQ51452.1"/>
    </source>
</evidence>
<dbReference type="EMBL" id="PDCK01000040">
    <property type="protein sequence ID" value="PRQ51452.1"/>
    <property type="molecule type" value="Genomic_DNA"/>
</dbReference>
<gene>
    <name evidence="2" type="ORF">RchiOBHm_Chr2g0144601</name>
</gene>
<dbReference type="GO" id="GO:0003964">
    <property type="term" value="F:RNA-directed DNA polymerase activity"/>
    <property type="evidence" value="ECO:0007669"/>
    <property type="project" value="UniProtKB-KW"/>
</dbReference>
<keyword evidence="2" id="KW-0808">Transferase</keyword>
<keyword evidence="2" id="KW-0548">Nucleotidyltransferase</keyword>
<sequence length="159" mass="18020">MFLPRLPMGILMLHFGKLSHNLLPTRTALTSKGYSGDLNCCVCSESVETLEHLFRDCSIAKDILGAPPFSLPSSPLTWKEWLLDRASNLSTSLFDKLLVLLWSFWKNRNEKLWKNQSQTSPRLVASSMAWYEEYLQANKPCTIATSVQQKASKLWLALG</sequence>
<protein>
    <submittedName>
        <fullName evidence="2">Putative reverse transcriptase zinc-binding domain-containing protein</fullName>
    </submittedName>
</protein>
<dbReference type="Proteomes" id="UP000238479">
    <property type="component" value="Chromosome 2"/>
</dbReference>
<dbReference type="InterPro" id="IPR026960">
    <property type="entry name" value="RVT-Znf"/>
</dbReference>
<evidence type="ECO:0000259" key="1">
    <source>
        <dbReference type="Pfam" id="PF13966"/>
    </source>
</evidence>
<dbReference type="AlphaFoldDB" id="A0A2P6RYF5"/>
<organism evidence="2 3">
    <name type="scientific">Rosa chinensis</name>
    <name type="common">China rose</name>
    <dbReference type="NCBI Taxonomy" id="74649"/>
    <lineage>
        <taxon>Eukaryota</taxon>
        <taxon>Viridiplantae</taxon>
        <taxon>Streptophyta</taxon>
        <taxon>Embryophyta</taxon>
        <taxon>Tracheophyta</taxon>
        <taxon>Spermatophyta</taxon>
        <taxon>Magnoliopsida</taxon>
        <taxon>eudicotyledons</taxon>
        <taxon>Gunneridae</taxon>
        <taxon>Pentapetalae</taxon>
        <taxon>rosids</taxon>
        <taxon>fabids</taxon>
        <taxon>Rosales</taxon>
        <taxon>Rosaceae</taxon>
        <taxon>Rosoideae</taxon>
        <taxon>Rosoideae incertae sedis</taxon>
        <taxon>Rosa</taxon>
    </lineage>
</organism>
<dbReference type="Gramene" id="PRQ51452">
    <property type="protein sequence ID" value="PRQ51452"/>
    <property type="gene ID" value="RchiOBHm_Chr2g0144601"/>
</dbReference>
<reference evidence="2 3" key="1">
    <citation type="journal article" date="2018" name="Nat. Genet.">
        <title>The Rosa genome provides new insights in the design of modern roses.</title>
        <authorList>
            <person name="Bendahmane M."/>
        </authorList>
    </citation>
    <scope>NUCLEOTIDE SEQUENCE [LARGE SCALE GENOMIC DNA]</scope>
    <source>
        <strain evidence="3">cv. Old Blush</strain>
    </source>
</reference>
<keyword evidence="3" id="KW-1185">Reference proteome</keyword>
<comment type="caution">
    <text evidence="2">The sequence shown here is derived from an EMBL/GenBank/DDBJ whole genome shotgun (WGS) entry which is preliminary data.</text>
</comment>
<feature type="domain" description="Reverse transcriptase zinc-binding" evidence="1">
    <location>
        <begin position="18"/>
        <end position="62"/>
    </location>
</feature>